<dbReference type="GO" id="GO:0000213">
    <property type="term" value="F:tRNA-intron lyase activity"/>
    <property type="evidence" value="ECO:0007669"/>
    <property type="project" value="UniProtKB-EC"/>
</dbReference>
<accession>A0A6J0BFX7</accession>
<evidence type="ECO:0000256" key="7">
    <source>
        <dbReference type="PIRSR" id="PIRSR011789-1"/>
    </source>
</evidence>
<sequence length="541" mass="62280">MALNETKNCQKSMMPLREPRRKRRVRLRPRKPFPINIGSDNEWIVYTGHLANLGVCVTELYDIEALHSMGFFGKGSLSRSYPNFERTRRPVVRHRQWARRQEWLEQAKHLAAEALAKSMEEEKWKNTADIDSSKEMNGKKKTSVSEVQEASADGHASENEKNIVKDDSVHDSGEKTEPAEKKLRLATQEVARSSEKSGDCSNEEMDDKCEQNQVDKTVSVTQIQNNDSSPILFKNIETQDSHKTADELTSVPAKVDEVVLDTSEEEDEVCEISHVETTESMTQNVCGDADIMVLNDEKMSTSLDEKNCCETENETNVEDDHEMLERELLVLPDSDSDTENYLNNVKPTVEKEGFPVREVMYLTFEETFFLMFGLGCLQVIDFDGNSLSILDAWNHFCHVQSDFVQKYVVYHYFRSKGWVVKSGLKYGGDFLLYKQGPPFYHASYIVIVEVLDADTLITDDKKTTRKMTWKKLYGLDRLSETAAKEILFAKVLWPSKIPRSEIPSTPELLCEFMVQELLYRRWIPKQNREEIDLEDENDDLE</sequence>
<dbReference type="AlphaFoldDB" id="A0A6J0BFX7"/>
<dbReference type="GO" id="GO:0000214">
    <property type="term" value="C:tRNA-intron endonuclease complex"/>
    <property type="evidence" value="ECO:0007669"/>
    <property type="project" value="InterPro"/>
</dbReference>
<dbReference type="PANTHER" id="PTHR21227">
    <property type="entry name" value="TRNA-SPLICING ENDONUCLEASE SUBUNIT SEN2"/>
    <property type="match status" value="1"/>
</dbReference>
<evidence type="ECO:0000256" key="6">
    <source>
        <dbReference type="ARBA" id="ARBA00034031"/>
    </source>
</evidence>
<dbReference type="GO" id="GO:0005737">
    <property type="term" value="C:cytoplasm"/>
    <property type="evidence" value="ECO:0007669"/>
    <property type="project" value="TreeGrafter"/>
</dbReference>
<feature type="active site" evidence="7">
    <location>
        <position position="433"/>
    </location>
</feature>
<dbReference type="PIRSF" id="PIRSF011789">
    <property type="entry name" value="tRNA_splic_SEN2"/>
    <property type="match status" value="1"/>
</dbReference>
<evidence type="ECO:0000256" key="2">
    <source>
        <dbReference type="ARBA" id="ARBA00012573"/>
    </source>
</evidence>
<comment type="similarity">
    <text evidence="1">Belongs to the tRNA-intron endonuclease family.</text>
</comment>
<evidence type="ECO:0000256" key="1">
    <source>
        <dbReference type="ARBA" id="ARBA00008078"/>
    </source>
</evidence>
<keyword evidence="11" id="KW-0255">Endonuclease</keyword>
<feature type="domain" description="tRNA intron endonuclease catalytic" evidence="9">
    <location>
        <begin position="403"/>
        <end position="489"/>
    </location>
</feature>
<dbReference type="InterPro" id="IPR006676">
    <property type="entry name" value="tRNA_splic"/>
</dbReference>
<feature type="active site" evidence="7">
    <location>
        <position position="484"/>
    </location>
</feature>
<dbReference type="CTD" id="80746"/>
<dbReference type="InterPro" id="IPR006677">
    <property type="entry name" value="tRNA_intron_Endonuc_cat-like"/>
</dbReference>
<evidence type="ECO:0000256" key="5">
    <source>
        <dbReference type="ARBA" id="ARBA00032432"/>
    </source>
</evidence>
<dbReference type="Gene3D" id="3.40.1350.10">
    <property type="match status" value="1"/>
</dbReference>
<dbReference type="GO" id="GO:0000379">
    <property type="term" value="P:tRNA-type intron splice site recognition and cleavage"/>
    <property type="evidence" value="ECO:0007669"/>
    <property type="project" value="TreeGrafter"/>
</dbReference>
<feature type="region of interest" description="Disordered" evidence="8">
    <location>
        <begin position="119"/>
        <end position="212"/>
    </location>
</feature>
<dbReference type="InterPro" id="IPR011856">
    <property type="entry name" value="tRNA_endonuc-like_dom_sf"/>
</dbReference>
<gene>
    <name evidence="11" type="primary">LOC107219395</name>
</gene>
<keyword evidence="11" id="KW-0378">Hydrolase</keyword>
<feature type="active site" evidence="7">
    <location>
        <position position="441"/>
    </location>
</feature>
<evidence type="ECO:0000313" key="11">
    <source>
        <dbReference type="RefSeq" id="XP_015513082.1"/>
    </source>
</evidence>
<evidence type="ECO:0000256" key="4">
    <source>
        <dbReference type="ARBA" id="ARBA00023239"/>
    </source>
</evidence>
<dbReference type="EC" id="4.6.1.16" evidence="2"/>
<name>A0A6J0BFX7_NEOLC</name>
<dbReference type="CDD" id="cd22363">
    <property type="entry name" value="tRNA-intron_lyase_C"/>
    <property type="match status" value="1"/>
</dbReference>
<comment type="catalytic activity">
    <reaction evidence="6">
        <text>pretRNA = a 3'-half-tRNA molecule with a 5'-OH end + a 5'-half-tRNA molecule with a 2',3'-cyclic phosphate end + an intron with a 2',3'-cyclic phosphate and a 5'-hydroxyl terminus.</text>
        <dbReference type="EC" id="4.6.1.16"/>
    </reaction>
</comment>
<dbReference type="SUPFAM" id="SSF53032">
    <property type="entry name" value="tRNA-intron endonuclease catalytic domain-like"/>
    <property type="match status" value="1"/>
</dbReference>
<dbReference type="OrthoDB" id="10249562at2759"/>
<feature type="compositionally biased region" description="Basic and acidic residues" evidence="8">
    <location>
        <begin position="119"/>
        <end position="138"/>
    </location>
</feature>
<proteinExistence type="inferred from homology"/>
<evidence type="ECO:0000313" key="10">
    <source>
        <dbReference type="Proteomes" id="UP000829291"/>
    </source>
</evidence>
<reference evidence="11" key="1">
    <citation type="submission" date="2025-08" db="UniProtKB">
        <authorList>
            <consortium name="RefSeq"/>
        </authorList>
    </citation>
    <scope>IDENTIFICATION</scope>
    <source>
        <tissue evidence="11">Thorax and Abdomen</tissue>
    </source>
</reference>
<dbReference type="GeneID" id="107219395"/>
<evidence type="ECO:0000256" key="3">
    <source>
        <dbReference type="ARBA" id="ARBA00022694"/>
    </source>
</evidence>
<keyword evidence="11" id="KW-0540">Nuclease</keyword>
<feature type="region of interest" description="Disordered" evidence="8">
    <location>
        <begin position="1"/>
        <end position="22"/>
    </location>
</feature>
<organism evidence="11">
    <name type="scientific">Neodiprion lecontei</name>
    <name type="common">Redheaded pine sawfly</name>
    <dbReference type="NCBI Taxonomy" id="441921"/>
    <lineage>
        <taxon>Eukaryota</taxon>
        <taxon>Metazoa</taxon>
        <taxon>Ecdysozoa</taxon>
        <taxon>Arthropoda</taxon>
        <taxon>Hexapoda</taxon>
        <taxon>Insecta</taxon>
        <taxon>Pterygota</taxon>
        <taxon>Neoptera</taxon>
        <taxon>Endopterygota</taxon>
        <taxon>Hymenoptera</taxon>
        <taxon>Tenthredinoidea</taxon>
        <taxon>Diprionidae</taxon>
        <taxon>Diprioninae</taxon>
        <taxon>Neodiprion</taxon>
    </lineage>
</organism>
<dbReference type="KEGG" id="nlo:107219395"/>
<keyword evidence="3" id="KW-0819">tRNA processing</keyword>
<evidence type="ECO:0000259" key="9">
    <source>
        <dbReference type="Pfam" id="PF01974"/>
    </source>
</evidence>
<dbReference type="GO" id="GO:0003676">
    <property type="term" value="F:nucleic acid binding"/>
    <property type="evidence" value="ECO:0007669"/>
    <property type="project" value="InterPro"/>
</dbReference>
<dbReference type="InterPro" id="IPR016589">
    <property type="entry name" value="tRNA_splic_SEN2"/>
</dbReference>
<dbReference type="RefSeq" id="XP_015513082.1">
    <property type="nucleotide sequence ID" value="XM_015657596.2"/>
</dbReference>
<dbReference type="InParanoid" id="A0A6J0BFX7"/>
<protein>
    <recommendedName>
        <fullName evidence="2">tRNA-intron lyase</fullName>
        <ecNumber evidence="2">4.6.1.16</ecNumber>
    </recommendedName>
    <alternativeName>
        <fullName evidence="5">tRNA-intron endonuclease Sen2</fullName>
    </alternativeName>
</protein>
<evidence type="ECO:0000256" key="8">
    <source>
        <dbReference type="SAM" id="MobiDB-lite"/>
    </source>
</evidence>
<dbReference type="InterPro" id="IPR036167">
    <property type="entry name" value="tRNA_intron_Endo_cat-like_sf"/>
</dbReference>
<keyword evidence="4" id="KW-0456">Lyase</keyword>
<feature type="compositionally biased region" description="Basic and acidic residues" evidence="8">
    <location>
        <begin position="155"/>
        <end position="183"/>
    </location>
</feature>
<dbReference type="Proteomes" id="UP000829291">
    <property type="component" value="Chromosome 1"/>
</dbReference>
<feature type="compositionally biased region" description="Polar residues" evidence="8">
    <location>
        <begin position="1"/>
        <end position="11"/>
    </location>
</feature>
<dbReference type="Pfam" id="PF01974">
    <property type="entry name" value="tRNA_int_endo"/>
    <property type="match status" value="1"/>
</dbReference>
<dbReference type="NCBIfam" id="TIGR00324">
    <property type="entry name" value="endA"/>
    <property type="match status" value="1"/>
</dbReference>
<keyword evidence="10" id="KW-1185">Reference proteome</keyword>
<dbReference type="PANTHER" id="PTHR21227:SF0">
    <property type="entry name" value="TRNA-SPLICING ENDONUCLEASE SUBUNIT SEN2"/>
    <property type="match status" value="1"/>
</dbReference>